<evidence type="ECO:0000256" key="2">
    <source>
        <dbReference type="SAM" id="MobiDB-lite"/>
    </source>
</evidence>
<proteinExistence type="predicted"/>
<evidence type="ECO:0000313" key="4">
    <source>
        <dbReference type="EMBL" id="KAG7392856.1"/>
    </source>
</evidence>
<dbReference type="OrthoDB" id="129546at2759"/>
<dbReference type="GO" id="GO:0003676">
    <property type="term" value="F:nucleic acid binding"/>
    <property type="evidence" value="ECO:0007669"/>
    <property type="project" value="InterPro"/>
</dbReference>
<keyword evidence="1" id="KW-0862">Zinc</keyword>
<feature type="compositionally biased region" description="Basic and acidic residues" evidence="2">
    <location>
        <begin position="15"/>
        <end position="35"/>
    </location>
</feature>
<protein>
    <recommendedName>
        <fullName evidence="3">CCHC-type domain-containing protein</fullName>
    </recommendedName>
</protein>
<dbReference type="SMART" id="SM00343">
    <property type="entry name" value="ZnF_C2HC"/>
    <property type="match status" value="1"/>
</dbReference>
<reference evidence="4" key="1">
    <citation type="submission" date="2021-02" db="EMBL/GenBank/DDBJ databases">
        <authorList>
            <person name="Palmer J.M."/>
        </authorList>
    </citation>
    <scope>NUCLEOTIDE SEQUENCE</scope>
    <source>
        <strain evidence="4">SCRP734</strain>
    </source>
</reference>
<dbReference type="EMBL" id="JAGDFM010000008">
    <property type="protein sequence ID" value="KAG7392856.1"/>
    <property type="molecule type" value="Genomic_DNA"/>
</dbReference>
<keyword evidence="1" id="KW-0479">Metal-binding</keyword>
<dbReference type="AlphaFoldDB" id="A0A8T1WHH3"/>
<dbReference type="Proteomes" id="UP000694044">
    <property type="component" value="Unassembled WGS sequence"/>
</dbReference>
<evidence type="ECO:0000313" key="5">
    <source>
        <dbReference type="Proteomes" id="UP000694044"/>
    </source>
</evidence>
<feature type="compositionally biased region" description="Basic and acidic residues" evidence="2">
    <location>
        <begin position="67"/>
        <end position="87"/>
    </location>
</feature>
<name>A0A8T1WHH3_9STRA</name>
<keyword evidence="1" id="KW-0863">Zinc-finger</keyword>
<evidence type="ECO:0000259" key="3">
    <source>
        <dbReference type="PROSITE" id="PS50158"/>
    </source>
</evidence>
<feature type="domain" description="CCHC-type" evidence="3">
    <location>
        <begin position="57"/>
        <end position="72"/>
    </location>
</feature>
<dbReference type="GO" id="GO:0008270">
    <property type="term" value="F:zinc ion binding"/>
    <property type="evidence" value="ECO:0007669"/>
    <property type="project" value="UniProtKB-KW"/>
</dbReference>
<feature type="region of interest" description="Disordered" evidence="2">
    <location>
        <begin position="1"/>
        <end position="41"/>
    </location>
</feature>
<dbReference type="PROSITE" id="PS50158">
    <property type="entry name" value="ZF_CCHC"/>
    <property type="match status" value="1"/>
</dbReference>
<evidence type="ECO:0000256" key="1">
    <source>
        <dbReference type="PROSITE-ProRule" id="PRU00047"/>
    </source>
</evidence>
<organism evidence="4 5">
    <name type="scientific">Phytophthora pseudosyringae</name>
    <dbReference type="NCBI Taxonomy" id="221518"/>
    <lineage>
        <taxon>Eukaryota</taxon>
        <taxon>Sar</taxon>
        <taxon>Stramenopiles</taxon>
        <taxon>Oomycota</taxon>
        <taxon>Peronosporomycetes</taxon>
        <taxon>Peronosporales</taxon>
        <taxon>Peronosporaceae</taxon>
        <taxon>Phytophthora</taxon>
    </lineage>
</organism>
<comment type="caution">
    <text evidence="4">The sequence shown here is derived from an EMBL/GenBank/DDBJ whole genome shotgun (WGS) entry which is preliminary data.</text>
</comment>
<sequence length="306" mass="35668">MEYERTHASFPASQERPRRQERQQYHERSYDRDGPEPMEIGNTRFLDRSECMSRNLCVQCKRPGHRMRDCRSGERAEDQQSHYEEKPCVPPEQGVHNVDVEDDTELLFDLLTVNAASVHITTGSRRSLVRKEGTVSMFGTPVTILMDSGADHNVIRPGLSEVVVRRKLVFIERFDGQTTEDVMNEVEADICMGQYGFHRLLFTEYTLPCSHDVIRVPWFARYNTDIDWVTHEVNVAEPDADYDELDAFIDEVTEDLGAPVISWREYLRVSLSKPSRERRWMKRDLPHQQFCLGSLKYLWGLRIALL</sequence>
<feature type="region of interest" description="Disordered" evidence="2">
    <location>
        <begin position="67"/>
        <end position="93"/>
    </location>
</feature>
<gene>
    <name evidence="4" type="ORF">PHYPSEUDO_014343</name>
</gene>
<dbReference type="InterPro" id="IPR001878">
    <property type="entry name" value="Znf_CCHC"/>
</dbReference>
<keyword evidence="5" id="KW-1185">Reference proteome</keyword>
<accession>A0A8T1WHH3</accession>